<proteinExistence type="predicted"/>
<dbReference type="PANTHER" id="PTHR12558:SF13">
    <property type="entry name" value="CELL DIVISION CYCLE PROTEIN 27 HOMOLOG"/>
    <property type="match status" value="1"/>
</dbReference>
<keyword evidence="1 2" id="KW-0802">TPR repeat</keyword>
<dbReference type="InterPro" id="IPR019734">
    <property type="entry name" value="TPR_rpt"/>
</dbReference>
<dbReference type="EMBL" id="CAJJDN010000032">
    <property type="protein sequence ID" value="CAD8074644.1"/>
    <property type="molecule type" value="Genomic_DNA"/>
</dbReference>
<evidence type="ECO:0008006" key="6">
    <source>
        <dbReference type="Google" id="ProtNLM"/>
    </source>
</evidence>
<dbReference type="Proteomes" id="UP000692954">
    <property type="component" value="Unassembled WGS sequence"/>
</dbReference>
<dbReference type="PANTHER" id="PTHR12558">
    <property type="entry name" value="CELL DIVISION CYCLE 16,23,27"/>
    <property type="match status" value="1"/>
</dbReference>
<dbReference type="OrthoDB" id="290487at2759"/>
<keyword evidence="5" id="KW-1185">Reference proteome</keyword>
<dbReference type="SMART" id="SM00028">
    <property type="entry name" value="TPR"/>
    <property type="match status" value="8"/>
</dbReference>
<dbReference type="Pfam" id="PF13181">
    <property type="entry name" value="TPR_8"/>
    <property type="match status" value="3"/>
</dbReference>
<evidence type="ECO:0000313" key="4">
    <source>
        <dbReference type="EMBL" id="CAD8074644.1"/>
    </source>
</evidence>
<evidence type="ECO:0000313" key="5">
    <source>
        <dbReference type="Proteomes" id="UP000692954"/>
    </source>
</evidence>
<dbReference type="PROSITE" id="PS50005">
    <property type="entry name" value="TPR"/>
    <property type="match status" value="2"/>
</dbReference>
<comment type="caution">
    <text evidence="4">The sequence shown here is derived from an EMBL/GenBank/DDBJ whole genome shotgun (WGS) entry which is preliminary data.</text>
</comment>
<dbReference type="AlphaFoldDB" id="A0A8S1MH53"/>
<feature type="region of interest" description="Disordered" evidence="3">
    <location>
        <begin position="1174"/>
        <end position="1193"/>
    </location>
</feature>
<dbReference type="Pfam" id="PF12895">
    <property type="entry name" value="ANAPC3"/>
    <property type="match status" value="1"/>
</dbReference>
<feature type="repeat" description="TPR" evidence="2">
    <location>
        <begin position="373"/>
        <end position="406"/>
    </location>
</feature>
<evidence type="ECO:0000256" key="2">
    <source>
        <dbReference type="PROSITE-ProRule" id="PRU00339"/>
    </source>
</evidence>
<name>A0A8S1MH53_9CILI</name>
<protein>
    <recommendedName>
        <fullName evidence="6">Tetratricopeptide repeat protein</fullName>
    </recommendedName>
</protein>
<feature type="compositionally biased region" description="Basic and acidic residues" evidence="3">
    <location>
        <begin position="1174"/>
        <end position="1185"/>
    </location>
</feature>
<accession>A0A8S1MH53</accession>
<feature type="repeat" description="TPR" evidence="2">
    <location>
        <begin position="587"/>
        <end position="620"/>
    </location>
</feature>
<gene>
    <name evidence="4" type="ORF">PSON_ATCC_30995.1.T0320203</name>
</gene>
<evidence type="ECO:0000256" key="3">
    <source>
        <dbReference type="SAM" id="MobiDB-lite"/>
    </source>
</evidence>
<organism evidence="4 5">
    <name type="scientific">Paramecium sonneborni</name>
    <dbReference type="NCBI Taxonomy" id="65129"/>
    <lineage>
        <taxon>Eukaryota</taxon>
        <taxon>Sar</taxon>
        <taxon>Alveolata</taxon>
        <taxon>Ciliophora</taxon>
        <taxon>Intramacronucleata</taxon>
        <taxon>Oligohymenophorea</taxon>
        <taxon>Peniculida</taxon>
        <taxon>Parameciidae</taxon>
        <taxon>Paramecium</taxon>
    </lineage>
</organism>
<reference evidence="4" key="1">
    <citation type="submission" date="2021-01" db="EMBL/GenBank/DDBJ databases">
        <authorList>
            <consortium name="Genoscope - CEA"/>
            <person name="William W."/>
        </authorList>
    </citation>
    <scope>NUCLEOTIDE SEQUENCE</scope>
</reference>
<sequence>MDSPVESYKKGNYEQVLQILNSQPNKLIECKTFLKLYQLKNPIPMGSCISKMNSDLVTKVQTLSNELQGQEKDLIDTILDYYQDKDVKLGGTQDEQKFYFGLRQLELQEYEEALKIFNSLGEFDNIDDQKHKLKVIAECQINLNQYSKAIKTLEHAGESSYCYALLSDSYFKLNQLQQGQQWMKEALKINQGCYYALINQAKNDNNIDQLIKIINSFLDKDPTNFRLIREYINALISKGSVQVIKSMGEYACRPRGEFINQLQANVEKLPKCNSTHYLQALIHYFNYKNLDAITLFELCIKNNYRVIDSQFYIALIHKDQFKYKEAVQEFKKLSQVTTGQIKDDSHFWRVVMYIELDELNQALKELEYIQPNAQNYTLISRLYFKKGNKAQAETWLKEALKLNSNCFYAKVEKGTQDTKYDCIQLLEQLIKNDPYNQCAKQALVKYLIIHSENSIAYAWGEYSCKPKGKEIQRAVQLIQEIKQVRDCIQLEYYDAICKYYLNDLKQSEELFNYCIEQNHQYWTCKYFLSLIKKDQMKYKECLELSLQVLNHIDEFKQQCYANRAWIFIQQSQPDKAIKELEKSTHGCQYYVLLGQAYIMKGNSIQANTWFNESLKVNPNCLYAKINKAILEQRQDEILKLLEGAQKQDPDNYIITWYRGKVLFRLNKFDQAIQLFDQSINNKHVMAYASKAKVLRAQQKYEEALKIIEQGFQIDEQLPPLFIVKASILYDQKKYEESIQICNQVKDNQNVHALRLKALCLRQLDKKDEALKLYDEILLIDKFSIQSFIGKAQIIKENGDIYQLMQQLSDIVMHKKMYKATINPIVVHNCQDLIRLNQEFENKGGVIQKVIAHGQNLDKQKLEFEQLIRQQEQLCDEKINCIMNPICHIKIDTTEEILKKLNILYKQMSDIQQKQQTQFYEQQLNNKTFQDCSIEQQNIWDSINKDNLIKQVQQWNQDKQQNDQNKYNYALVFYNLMINHLNSYGNLQNDIISLNEDIYKILSLGNSFVILDDIIDNSFTMIKMIKYENRMKSLLKVIKENQLTNKCENNIQLTIALCAQKCADQIDFTKESQQIQSHAFKYQSKCLKDQIEEFVNKSQIPELQLLSGKLAVKDVLVVICYIQHNFIALINKQKQVALYDQISEIRNKHFELTTESHPVHQRISEFNGNYTIKDYKSNPMRDKQQGDDGCCTIM</sequence>
<evidence type="ECO:0000256" key="1">
    <source>
        <dbReference type="ARBA" id="ARBA00022803"/>
    </source>
</evidence>